<organism evidence="1">
    <name type="scientific">Streptomyces sp. SID7499</name>
    <dbReference type="NCBI Taxonomy" id="2706086"/>
    <lineage>
        <taxon>Bacteria</taxon>
        <taxon>Bacillati</taxon>
        <taxon>Actinomycetota</taxon>
        <taxon>Actinomycetes</taxon>
        <taxon>Kitasatosporales</taxon>
        <taxon>Streptomycetaceae</taxon>
        <taxon>Streptomyces</taxon>
    </lineage>
</organism>
<proteinExistence type="predicted"/>
<name>A0A6G3XRN6_9ACTN</name>
<accession>A0A6G3XRN6</accession>
<dbReference type="GO" id="GO:0006508">
    <property type="term" value="P:proteolysis"/>
    <property type="evidence" value="ECO:0007669"/>
    <property type="project" value="UniProtKB-KW"/>
</dbReference>
<dbReference type="GO" id="GO:0005524">
    <property type="term" value="F:ATP binding"/>
    <property type="evidence" value="ECO:0007669"/>
    <property type="project" value="UniProtKB-KW"/>
</dbReference>
<dbReference type="EMBL" id="JAAGMN010008622">
    <property type="protein sequence ID" value="NEE20479.1"/>
    <property type="molecule type" value="Genomic_DNA"/>
</dbReference>
<dbReference type="GO" id="GO:0008233">
    <property type="term" value="F:peptidase activity"/>
    <property type="evidence" value="ECO:0007669"/>
    <property type="project" value="UniProtKB-KW"/>
</dbReference>
<protein>
    <submittedName>
        <fullName evidence="1">ATP-dependent Clp protease ATP-binding subunit</fullName>
    </submittedName>
</protein>
<keyword evidence="1" id="KW-0378">Hydrolase</keyword>
<keyword evidence="1" id="KW-0645">Protease</keyword>
<sequence length="39" mass="3844">EFEGGSGVLSGLGVEKDAVSAAVEAAVTEAAAALWQQKP</sequence>
<reference evidence="1" key="1">
    <citation type="submission" date="2020-01" db="EMBL/GenBank/DDBJ databases">
        <title>Insect and environment-associated Actinomycetes.</title>
        <authorList>
            <person name="Currrie C."/>
            <person name="Chevrette M."/>
            <person name="Carlson C."/>
            <person name="Stubbendieck R."/>
            <person name="Wendt-Pienkowski E."/>
        </authorList>
    </citation>
    <scope>NUCLEOTIDE SEQUENCE</scope>
    <source>
        <strain evidence="1">SID7499</strain>
    </source>
</reference>
<keyword evidence="1" id="KW-0547">Nucleotide-binding</keyword>
<keyword evidence="1" id="KW-0067">ATP-binding</keyword>
<feature type="non-terminal residue" evidence="1">
    <location>
        <position position="1"/>
    </location>
</feature>
<gene>
    <name evidence="1" type="ORF">G3M58_80220</name>
</gene>
<dbReference type="AlphaFoldDB" id="A0A6G3XRN6"/>
<comment type="caution">
    <text evidence="1">The sequence shown here is derived from an EMBL/GenBank/DDBJ whole genome shotgun (WGS) entry which is preliminary data.</text>
</comment>
<evidence type="ECO:0000313" key="1">
    <source>
        <dbReference type="EMBL" id="NEE20479.1"/>
    </source>
</evidence>